<evidence type="ECO:0000256" key="15">
    <source>
        <dbReference type="ARBA" id="ARBA00023204"/>
    </source>
</evidence>
<evidence type="ECO:0000256" key="5">
    <source>
        <dbReference type="ARBA" id="ARBA00021796"/>
    </source>
</evidence>
<dbReference type="InterPro" id="IPR005161">
    <property type="entry name" value="Ku_N"/>
</dbReference>
<evidence type="ECO:0000256" key="4">
    <source>
        <dbReference type="ARBA" id="ARBA00012551"/>
    </source>
</evidence>
<dbReference type="SUPFAM" id="SSF68906">
    <property type="entry name" value="SAP domain"/>
    <property type="match status" value="1"/>
</dbReference>
<evidence type="ECO:0000256" key="18">
    <source>
        <dbReference type="SAM" id="MobiDB-lite"/>
    </source>
</evidence>
<keyword evidence="8" id="KW-0227">DNA damage</keyword>
<dbReference type="AlphaFoldDB" id="A0A0P9GG17"/>
<evidence type="ECO:0000256" key="7">
    <source>
        <dbReference type="ARBA" id="ARBA00022741"/>
    </source>
</evidence>
<dbReference type="Pfam" id="PF02735">
    <property type="entry name" value="Ku"/>
    <property type="match status" value="1"/>
</dbReference>
<dbReference type="FunFam" id="2.40.290.10:FF:000001">
    <property type="entry name" value="X-ray repair cross complementing 6"/>
    <property type="match status" value="1"/>
</dbReference>
<dbReference type="GO" id="GO:0016787">
    <property type="term" value="F:hydrolase activity"/>
    <property type="evidence" value="ECO:0007669"/>
    <property type="project" value="UniProtKB-KW"/>
</dbReference>
<dbReference type="OrthoDB" id="761538at2759"/>
<dbReference type="GO" id="GO:0000723">
    <property type="term" value="P:telomere maintenance"/>
    <property type="evidence" value="ECO:0007669"/>
    <property type="project" value="InterPro"/>
</dbReference>
<keyword evidence="7" id="KW-0547">Nucleotide-binding</keyword>
<dbReference type="EC" id="3.6.4.12" evidence="4"/>
<dbReference type="PIRSF" id="PIRSF003033">
    <property type="entry name" value="Ku70"/>
    <property type="match status" value="1"/>
</dbReference>
<dbReference type="InterPro" id="IPR005160">
    <property type="entry name" value="Ku_C"/>
</dbReference>
<keyword evidence="9" id="KW-0378">Hydrolase</keyword>
<sequence length="725" mass="81338">MSSGYAQNWYKGVDDSDDEDDISEEYRHTKDSILWCIEATPTMLAPLLCADSSSRDPSQPTPSSSARPATHNLDWTGPPAKSKMEECLRCAYAMMRRRVISSPKDLVSILIWNCDSKGTGETRAEDGCHVLLDVQPITAHNIRTLKEILEKAQEDENYLNELFKPVNGANAIGSALAMANSMFRERSPTAQNRIFWVTDNDDPLSGEEQLYGPISKRREDLREMGYEIEPFFVPPTFDADFDLDKFYGDFIALDSDEGEPTAWPVVSKSLRVALDGMIASLRTKEAVKRVSFKIPFVLGKDLSIGIVGYNLIGEETKRLPTKVDLSTAEGVEVVTKTVYKDQDTGALLDRKSEVKKYFQVGRADIERGTQASKLFFSDADIRKVKTLGRPPSLKLLGFKPREGHLKVWETIKHSYFIYPDEERYSGSTRTFASLLKTMVNKDVIGYASFIPRTTSKPQVVLLLPQAEKLSDAGVQVAPPGIHLIQLPFADDMRELGVDSTLTVMRPYGEDDDEEPEQPEVDLCKKIISYMRKLYNPDLFPNPALNFFYETLAAVALNEDLPEPDDRTVPAYETIDQRVGKYIRQLRDLVPQDQNDPSRVTTSSKKRIGGTASSKKGATDDDDPPPDLSDFVDDVRQNAKMTVARLKDVLKLMREPTSGNKADLFQRAMNYLKEHGLWESAPAKGKKGTKVKGSDDEMELGDDDDDDAKPHKKKKKRVALDDDDDE</sequence>
<dbReference type="STRING" id="578459.A0A0P9GG17"/>
<dbReference type="InterPro" id="IPR016194">
    <property type="entry name" value="SPOC-like_C_dom_sf"/>
</dbReference>
<feature type="region of interest" description="Disordered" evidence="18">
    <location>
        <begin position="1"/>
        <end position="21"/>
    </location>
</feature>
<evidence type="ECO:0000256" key="13">
    <source>
        <dbReference type="ARBA" id="ARBA00023125"/>
    </source>
</evidence>
<dbReference type="InterPro" id="IPR006164">
    <property type="entry name" value="DNA_bd_Ku70/Ku80"/>
</dbReference>
<dbReference type="Gene3D" id="4.10.970.10">
    <property type="entry name" value="Ku70, bridge and pillars"/>
    <property type="match status" value="1"/>
</dbReference>
<evidence type="ECO:0000256" key="16">
    <source>
        <dbReference type="ARBA" id="ARBA00023242"/>
    </source>
</evidence>
<evidence type="ECO:0000256" key="2">
    <source>
        <dbReference type="ARBA" id="ARBA00004574"/>
    </source>
</evidence>
<feature type="region of interest" description="Disordered" evidence="18">
    <location>
        <begin position="50"/>
        <end position="78"/>
    </location>
</feature>
<keyword evidence="14" id="KW-0233">DNA recombination</keyword>
<dbReference type="Pfam" id="PF03730">
    <property type="entry name" value="Ku_C"/>
    <property type="match status" value="1"/>
</dbReference>
<dbReference type="GeneID" id="28978765"/>
<reference evidence="20 21" key="1">
    <citation type="journal article" date="2015" name="Front. Microbiol.">
        <title>Genome sequence of the plant growth promoting endophytic yeast Rhodotorula graminis WP1.</title>
        <authorList>
            <person name="Firrincieli A."/>
            <person name="Otillar R."/>
            <person name="Salamov A."/>
            <person name="Schmutz J."/>
            <person name="Khan Z."/>
            <person name="Redman R.S."/>
            <person name="Fleck N.D."/>
            <person name="Lindquist E."/>
            <person name="Grigoriev I.V."/>
            <person name="Doty S.L."/>
        </authorList>
    </citation>
    <scope>NUCLEOTIDE SEQUENCE [LARGE SCALE GENOMIC DNA]</scope>
    <source>
        <strain evidence="20 21">WP1</strain>
    </source>
</reference>
<dbReference type="PROSITE" id="PS50800">
    <property type="entry name" value="SAP"/>
    <property type="match status" value="1"/>
</dbReference>
<keyword evidence="15" id="KW-0234">DNA repair</keyword>
<dbReference type="GO" id="GO:0003678">
    <property type="term" value="F:DNA helicase activity"/>
    <property type="evidence" value="ECO:0007669"/>
    <property type="project" value="UniProtKB-EC"/>
</dbReference>
<dbReference type="GO" id="GO:0005524">
    <property type="term" value="F:ATP binding"/>
    <property type="evidence" value="ECO:0007669"/>
    <property type="project" value="UniProtKB-KW"/>
</dbReference>
<evidence type="ECO:0000256" key="3">
    <source>
        <dbReference type="ARBA" id="ARBA00005240"/>
    </source>
</evidence>
<comment type="subcellular location">
    <subcellularLocation>
        <location evidence="2">Chromosome</location>
        <location evidence="2">Telomere</location>
    </subcellularLocation>
    <subcellularLocation>
        <location evidence="1">Nucleus</location>
    </subcellularLocation>
</comment>
<dbReference type="GO" id="GO:0042162">
    <property type="term" value="F:telomeric DNA binding"/>
    <property type="evidence" value="ECO:0007669"/>
    <property type="project" value="InterPro"/>
</dbReference>
<evidence type="ECO:0000256" key="14">
    <source>
        <dbReference type="ARBA" id="ARBA00023172"/>
    </source>
</evidence>
<feature type="compositionally biased region" description="Acidic residues" evidence="18">
    <location>
        <begin position="695"/>
        <end position="706"/>
    </location>
</feature>
<proteinExistence type="inferred from homology"/>
<dbReference type="InterPro" id="IPR047087">
    <property type="entry name" value="KU70_core_dom"/>
</dbReference>
<gene>
    <name evidence="20" type="ORF">RHOBADRAFT_56379</name>
</gene>
<evidence type="ECO:0000256" key="12">
    <source>
        <dbReference type="ARBA" id="ARBA00022895"/>
    </source>
</evidence>
<dbReference type="InterPro" id="IPR027388">
    <property type="entry name" value="Ku70_bridge/pillars_dom_sf"/>
</dbReference>
<dbReference type="InterPro" id="IPR003034">
    <property type="entry name" value="SAP_dom"/>
</dbReference>
<feature type="domain" description="SAP" evidence="19">
    <location>
        <begin position="637"/>
        <end position="671"/>
    </location>
</feature>
<evidence type="ECO:0000256" key="17">
    <source>
        <dbReference type="ARBA" id="ARBA00031811"/>
    </source>
</evidence>
<dbReference type="InterPro" id="IPR036465">
    <property type="entry name" value="vWFA_dom_sf"/>
</dbReference>
<organism evidence="20 21">
    <name type="scientific">Rhodotorula graminis (strain WP1)</name>
    <dbReference type="NCBI Taxonomy" id="578459"/>
    <lineage>
        <taxon>Eukaryota</taxon>
        <taxon>Fungi</taxon>
        <taxon>Dikarya</taxon>
        <taxon>Basidiomycota</taxon>
        <taxon>Pucciniomycotina</taxon>
        <taxon>Microbotryomycetes</taxon>
        <taxon>Sporidiobolales</taxon>
        <taxon>Sporidiobolaceae</taxon>
        <taxon>Rhodotorula</taxon>
    </lineage>
</organism>
<evidence type="ECO:0000313" key="21">
    <source>
        <dbReference type="Proteomes" id="UP000053890"/>
    </source>
</evidence>
<comment type="similarity">
    <text evidence="3">Belongs to the ku70 family.</text>
</comment>
<feature type="compositionally biased region" description="Polar residues" evidence="18">
    <location>
        <begin position="591"/>
        <end position="602"/>
    </location>
</feature>
<dbReference type="GO" id="GO:0006303">
    <property type="term" value="P:double-strand break repair via nonhomologous end joining"/>
    <property type="evidence" value="ECO:0007669"/>
    <property type="project" value="InterPro"/>
</dbReference>
<dbReference type="Pfam" id="PF03731">
    <property type="entry name" value="Ku_N"/>
    <property type="match status" value="1"/>
</dbReference>
<feature type="region of interest" description="Disordered" evidence="18">
    <location>
        <begin position="589"/>
        <end position="631"/>
    </location>
</feature>
<evidence type="ECO:0000256" key="1">
    <source>
        <dbReference type="ARBA" id="ARBA00004123"/>
    </source>
</evidence>
<keyword evidence="11" id="KW-0067">ATP-binding</keyword>
<dbReference type="Gene3D" id="1.10.720.30">
    <property type="entry name" value="SAP domain"/>
    <property type="match status" value="1"/>
</dbReference>
<dbReference type="CDD" id="cd00788">
    <property type="entry name" value="KU70"/>
    <property type="match status" value="1"/>
</dbReference>
<dbReference type="InterPro" id="IPR006165">
    <property type="entry name" value="Ku70"/>
</dbReference>
<keyword evidence="6" id="KW-0158">Chromosome</keyword>
<evidence type="ECO:0000256" key="11">
    <source>
        <dbReference type="ARBA" id="ARBA00022840"/>
    </source>
</evidence>
<evidence type="ECO:0000256" key="9">
    <source>
        <dbReference type="ARBA" id="ARBA00022801"/>
    </source>
</evidence>
<dbReference type="SMART" id="SM00559">
    <property type="entry name" value="Ku78"/>
    <property type="match status" value="1"/>
</dbReference>
<dbReference type="RefSeq" id="XP_018267807.1">
    <property type="nucleotide sequence ID" value="XM_018418318.1"/>
</dbReference>
<accession>A0A0P9GG17</accession>
<dbReference type="InterPro" id="IPR036361">
    <property type="entry name" value="SAP_dom_sf"/>
</dbReference>
<evidence type="ECO:0000259" key="19">
    <source>
        <dbReference type="PROSITE" id="PS50800"/>
    </source>
</evidence>
<dbReference type="GO" id="GO:0006310">
    <property type="term" value="P:DNA recombination"/>
    <property type="evidence" value="ECO:0007669"/>
    <property type="project" value="UniProtKB-KW"/>
</dbReference>
<dbReference type="OMA" id="FWANVKH"/>
<dbReference type="GO" id="GO:0003684">
    <property type="term" value="F:damaged DNA binding"/>
    <property type="evidence" value="ECO:0007669"/>
    <property type="project" value="InterPro"/>
</dbReference>
<dbReference type="SMART" id="SM00513">
    <property type="entry name" value="SAP"/>
    <property type="match status" value="1"/>
</dbReference>
<name>A0A0P9GG17_RHOGW</name>
<keyword evidence="16" id="KW-0539">Nucleus</keyword>
<evidence type="ECO:0000256" key="8">
    <source>
        <dbReference type="ARBA" id="ARBA00022763"/>
    </source>
</evidence>
<dbReference type="Proteomes" id="UP000053890">
    <property type="component" value="Unassembled WGS sequence"/>
</dbReference>
<feature type="region of interest" description="Disordered" evidence="18">
    <location>
        <begin position="676"/>
        <end position="725"/>
    </location>
</feature>
<dbReference type="GO" id="GO:0003690">
    <property type="term" value="F:double-stranded DNA binding"/>
    <property type="evidence" value="ECO:0007669"/>
    <property type="project" value="TreeGrafter"/>
</dbReference>
<evidence type="ECO:0000256" key="6">
    <source>
        <dbReference type="ARBA" id="ARBA00022454"/>
    </source>
</evidence>
<keyword evidence="21" id="KW-1185">Reference proteome</keyword>
<evidence type="ECO:0000256" key="10">
    <source>
        <dbReference type="ARBA" id="ARBA00022806"/>
    </source>
</evidence>
<dbReference type="EMBL" id="KQ474091">
    <property type="protein sequence ID" value="KPV71758.1"/>
    <property type="molecule type" value="Genomic_DNA"/>
</dbReference>
<dbReference type="Gene3D" id="3.40.50.410">
    <property type="entry name" value="von Willebrand factor, type A domain"/>
    <property type="match status" value="1"/>
</dbReference>
<keyword evidence="12" id="KW-0779">Telomere</keyword>
<dbReference type="PANTHER" id="PTHR12604">
    <property type="entry name" value="KU AUTOANTIGEN DNA HELICASE"/>
    <property type="match status" value="1"/>
</dbReference>
<dbReference type="Pfam" id="PF02037">
    <property type="entry name" value="SAP"/>
    <property type="match status" value="1"/>
</dbReference>
<dbReference type="SUPFAM" id="SSF100939">
    <property type="entry name" value="SPOC domain-like"/>
    <property type="match status" value="1"/>
</dbReference>
<dbReference type="GO" id="GO:0000781">
    <property type="term" value="C:chromosome, telomeric region"/>
    <property type="evidence" value="ECO:0007669"/>
    <property type="project" value="UniProtKB-SubCell"/>
</dbReference>
<keyword evidence="13" id="KW-0238">DNA-binding</keyword>
<evidence type="ECO:0000313" key="20">
    <source>
        <dbReference type="EMBL" id="KPV71758.1"/>
    </source>
</evidence>
<keyword evidence="10" id="KW-0347">Helicase</keyword>
<feature type="compositionally biased region" description="Polar residues" evidence="18">
    <location>
        <begin position="51"/>
        <end position="67"/>
    </location>
</feature>
<dbReference type="Gene3D" id="1.10.1600.10">
    <property type="match status" value="1"/>
</dbReference>
<protein>
    <recommendedName>
        <fullName evidence="5">ATP-dependent DNA helicase II subunit 1</fullName>
        <ecNumber evidence="4">3.6.4.12</ecNumber>
    </recommendedName>
    <alternativeName>
        <fullName evidence="17">ATP-dependent DNA helicase II subunit Ku70</fullName>
    </alternativeName>
</protein>
<dbReference type="NCBIfam" id="TIGR00578">
    <property type="entry name" value="ku70"/>
    <property type="match status" value="1"/>
</dbReference>
<dbReference type="Gene3D" id="2.40.290.10">
    <property type="match status" value="1"/>
</dbReference>
<dbReference type="SUPFAM" id="SSF53300">
    <property type="entry name" value="vWA-like"/>
    <property type="match status" value="1"/>
</dbReference>
<dbReference type="GO" id="GO:0043564">
    <property type="term" value="C:Ku70:Ku80 complex"/>
    <property type="evidence" value="ECO:0007669"/>
    <property type="project" value="InterPro"/>
</dbReference>
<dbReference type="PANTHER" id="PTHR12604:SF2">
    <property type="entry name" value="X-RAY REPAIR CROSS-COMPLEMENTING PROTEIN 6"/>
    <property type="match status" value="1"/>
</dbReference>